<keyword evidence="3" id="KW-1185">Reference proteome</keyword>
<evidence type="ECO:0000313" key="3">
    <source>
        <dbReference type="Proteomes" id="UP001419910"/>
    </source>
</evidence>
<dbReference type="Proteomes" id="UP001419910">
    <property type="component" value="Unassembled WGS sequence"/>
</dbReference>
<reference evidence="2 3" key="1">
    <citation type="submission" date="2024-05" db="EMBL/GenBank/DDBJ databases">
        <authorList>
            <person name="Liu Q."/>
            <person name="Xin Y.-H."/>
        </authorList>
    </citation>
    <scope>NUCLEOTIDE SEQUENCE [LARGE SCALE GENOMIC DNA]</scope>
    <source>
        <strain evidence="2 3">CGMCC 1.10181</strain>
    </source>
</reference>
<dbReference type="InterPro" id="IPR007076">
    <property type="entry name" value="TfoX_N"/>
</dbReference>
<sequence>MAFDQGLVDWIAEALEPVGAVTLRKMMGGATLYCDGTIFAIVAGDGVWFKSDAVSDAEWDAAGCTRFTFTMGDGRVDTMNYRKAPDDVYDDADAMRDWASLGIAAGLRNPSKKRAARKKRQAP</sequence>
<accession>A0ABU9Y5M3</accession>
<dbReference type="Pfam" id="PF04993">
    <property type="entry name" value="TfoX_N"/>
    <property type="match status" value="1"/>
</dbReference>
<evidence type="ECO:0000259" key="1">
    <source>
        <dbReference type="Pfam" id="PF04993"/>
    </source>
</evidence>
<dbReference type="SUPFAM" id="SSF159894">
    <property type="entry name" value="YgaC/TfoX-N like"/>
    <property type="match status" value="1"/>
</dbReference>
<dbReference type="EMBL" id="JBDIME010000014">
    <property type="protein sequence ID" value="MEN2791042.1"/>
    <property type="molecule type" value="Genomic_DNA"/>
</dbReference>
<evidence type="ECO:0000313" key="2">
    <source>
        <dbReference type="EMBL" id="MEN2791042.1"/>
    </source>
</evidence>
<gene>
    <name evidence="2" type="ORF">ABC974_15515</name>
</gene>
<name>A0ABU9Y5M3_9SPHN</name>
<feature type="domain" description="TfoX N-terminal" evidence="1">
    <location>
        <begin position="13"/>
        <end position="105"/>
    </location>
</feature>
<dbReference type="RefSeq" id="WP_343892940.1">
    <property type="nucleotide sequence ID" value="NZ_BAAAEH010000066.1"/>
</dbReference>
<dbReference type="Gene3D" id="3.30.1460.30">
    <property type="entry name" value="YgaC/TfoX-N like chaperone"/>
    <property type="match status" value="1"/>
</dbReference>
<protein>
    <submittedName>
        <fullName evidence="2">TfoX/Sxy family protein</fullName>
    </submittedName>
</protein>
<comment type="caution">
    <text evidence="2">The sequence shown here is derived from an EMBL/GenBank/DDBJ whole genome shotgun (WGS) entry which is preliminary data.</text>
</comment>
<proteinExistence type="predicted"/>
<organism evidence="2 3">
    <name type="scientific">Sphingomonas oligophenolica</name>
    <dbReference type="NCBI Taxonomy" id="301154"/>
    <lineage>
        <taxon>Bacteria</taxon>
        <taxon>Pseudomonadati</taxon>
        <taxon>Pseudomonadota</taxon>
        <taxon>Alphaproteobacteria</taxon>
        <taxon>Sphingomonadales</taxon>
        <taxon>Sphingomonadaceae</taxon>
        <taxon>Sphingomonas</taxon>
    </lineage>
</organism>